<gene>
    <name evidence="1" type="ORF">EV420DRAFT_1548399</name>
</gene>
<evidence type="ECO:0000313" key="2">
    <source>
        <dbReference type="Proteomes" id="UP001175211"/>
    </source>
</evidence>
<protein>
    <submittedName>
        <fullName evidence="1">Uncharacterized protein</fullName>
    </submittedName>
</protein>
<organism evidence="1 2">
    <name type="scientific">Armillaria tabescens</name>
    <name type="common">Ringless honey mushroom</name>
    <name type="synonym">Agaricus tabescens</name>
    <dbReference type="NCBI Taxonomy" id="1929756"/>
    <lineage>
        <taxon>Eukaryota</taxon>
        <taxon>Fungi</taxon>
        <taxon>Dikarya</taxon>
        <taxon>Basidiomycota</taxon>
        <taxon>Agaricomycotina</taxon>
        <taxon>Agaricomycetes</taxon>
        <taxon>Agaricomycetidae</taxon>
        <taxon>Agaricales</taxon>
        <taxon>Marasmiineae</taxon>
        <taxon>Physalacriaceae</taxon>
        <taxon>Desarmillaria</taxon>
    </lineage>
</organism>
<dbReference type="RefSeq" id="XP_060329781.1">
    <property type="nucleotide sequence ID" value="XM_060473390.1"/>
</dbReference>
<dbReference type="AlphaFoldDB" id="A0AA39KAA2"/>
<sequence length="111" mass="12555">MTDVEVRIFSTSLILTSSAVLSWQFMLRMVQSASQFSSAPCAIRYGRKVHVNFPVYNTHALTQFLIVCPSLISAEWGASIDDDFHPWVNGQDRDVYCMLVIILYYPVLSAC</sequence>
<name>A0AA39KAA2_ARMTA</name>
<accession>A0AA39KAA2</accession>
<keyword evidence="2" id="KW-1185">Reference proteome</keyword>
<evidence type="ECO:0000313" key="1">
    <source>
        <dbReference type="EMBL" id="KAK0457469.1"/>
    </source>
</evidence>
<comment type="caution">
    <text evidence="1">The sequence shown here is derived from an EMBL/GenBank/DDBJ whole genome shotgun (WGS) entry which is preliminary data.</text>
</comment>
<reference evidence="1" key="1">
    <citation type="submission" date="2023-06" db="EMBL/GenBank/DDBJ databases">
        <authorList>
            <consortium name="Lawrence Berkeley National Laboratory"/>
            <person name="Ahrendt S."/>
            <person name="Sahu N."/>
            <person name="Indic B."/>
            <person name="Wong-Bajracharya J."/>
            <person name="Merenyi Z."/>
            <person name="Ke H.-M."/>
            <person name="Monk M."/>
            <person name="Kocsube S."/>
            <person name="Drula E."/>
            <person name="Lipzen A."/>
            <person name="Balint B."/>
            <person name="Henrissat B."/>
            <person name="Andreopoulos B."/>
            <person name="Martin F.M."/>
            <person name="Harder C.B."/>
            <person name="Rigling D."/>
            <person name="Ford K.L."/>
            <person name="Foster G.D."/>
            <person name="Pangilinan J."/>
            <person name="Papanicolaou A."/>
            <person name="Barry K."/>
            <person name="LaButti K."/>
            <person name="Viragh M."/>
            <person name="Koriabine M."/>
            <person name="Yan M."/>
            <person name="Riley R."/>
            <person name="Champramary S."/>
            <person name="Plett K.L."/>
            <person name="Tsai I.J."/>
            <person name="Slot J."/>
            <person name="Sipos G."/>
            <person name="Plett J."/>
            <person name="Nagy L.G."/>
            <person name="Grigoriev I.V."/>
        </authorList>
    </citation>
    <scope>NUCLEOTIDE SEQUENCE</scope>
    <source>
        <strain evidence="1">CCBAS 213</strain>
    </source>
</reference>
<dbReference type="Proteomes" id="UP001175211">
    <property type="component" value="Unassembled WGS sequence"/>
</dbReference>
<dbReference type="EMBL" id="JAUEPS010000021">
    <property type="protein sequence ID" value="KAK0457469.1"/>
    <property type="molecule type" value="Genomic_DNA"/>
</dbReference>
<dbReference type="GeneID" id="85356938"/>
<proteinExistence type="predicted"/>